<dbReference type="PANTHER" id="PTHR31252:SF11">
    <property type="entry name" value="DUF4419 DOMAIN-CONTAINING PROTEIN"/>
    <property type="match status" value="1"/>
</dbReference>
<gene>
    <name evidence="2" type="ORF">B0H67DRAFT_601848</name>
</gene>
<dbReference type="Proteomes" id="UP001172102">
    <property type="component" value="Unassembled WGS sequence"/>
</dbReference>
<proteinExistence type="predicted"/>
<accession>A0AA40A7Z4</accession>
<dbReference type="AlphaFoldDB" id="A0AA40A7Z4"/>
<feature type="compositionally biased region" description="Polar residues" evidence="1">
    <location>
        <begin position="36"/>
        <end position="50"/>
    </location>
</feature>
<evidence type="ECO:0000313" key="2">
    <source>
        <dbReference type="EMBL" id="KAK0710996.1"/>
    </source>
</evidence>
<dbReference type="PANTHER" id="PTHR31252">
    <property type="entry name" value="DUF4419 DOMAIN-CONTAINING PROTEIN"/>
    <property type="match status" value="1"/>
</dbReference>
<keyword evidence="3" id="KW-1185">Reference proteome</keyword>
<dbReference type="EMBL" id="JAUKUA010000005">
    <property type="protein sequence ID" value="KAK0710996.1"/>
    <property type="molecule type" value="Genomic_DNA"/>
</dbReference>
<name>A0AA40A7Z4_9PEZI</name>
<reference evidence="2" key="1">
    <citation type="submission" date="2023-06" db="EMBL/GenBank/DDBJ databases">
        <title>Genome-scale phylogeny and comparative genomics of the fungal order Sordariales.</title>
        <authorList>
            <consortium name="Lawrence Berkeley National Laboratory"/>
            <person name="Hensen N."/>
            <person name="Bonometti L."/>
            <person name="Westerberg I."/>
            <person name="Brannstrom I.O."/>
            <person name="Guillou S."/>
            <person name="Cros-Aarteil S."/>
            <person name="Calhoun S."/>
            <person name="Haridas S."/>
            <person name="Kuo A."/>
            <person name="Mondo S."/>
            <person name="Pangilinan J."/>
            <person name="Riley R."/>
            <person name="Labutti K."/>
            <person name="Andreopoulos B."/>
            <person name="Lipzen A."/>
            <person name="Chen C."/>
            <person name="Yanf M."/>
            <person name="Daum C."/>
            <person name="Ng V."/>
            <person name="Clum A."/>
            <person name="Steindorff A."/>
            <person name="Ohm R."/>
            <person name="Martin F."/>
            <person name="Silar P."/>
            <person name="Natvig D."/>
            <person name="Lalanne C."/>
            <person name="Gautier V."/>
            <person name="Ament-Velasquez S.L."/>
            <person name="Kruys A."/>
            <person name="Hutchinson M.I."/>
            <person name="Powell A.J."/>
            <person name="Barry K."/>
            <person name="Miller A.N."/>
            <person name="Grigoriev I.V."/>
            <person name="Debuchy R."/>
            <person name="Gladieux P."/>
            <person name="Thoren M.H."/>
            <person name="Johannesson H."/>
        </authorList>
    </citation>
    <scope>NUCLEOTIDE SEQUENCE</scope>
    <source>
        <strain evidence="2">SMH4607-1</strain>
    </source>
</reference>
<feature type="region of interest" description="Disordered" evidence="1">
    <location>
        <begin position="36"/>
        <end position="55"/>
    </location>
</feature>
<protein>
    <submittedName>
        <fullName evidence="2">Uncharacterized protein</fullName>
    </submittedName>
</protein>
<dbReference type="InterPro" id="IPR025533">
    <property type="entry name" value="DUF4419"/>
</dbReference>
<organism evidence="2 3">
    <name type="scientific">Lasiosphaeris hirsuta</name>
    <dbReference type="NCBI Taxonomy" id="260670"/>
    <lineage>
        <taxon>Eukaryota</taxon>
        <taxon>Fungi</taxon>
        <taxon>Dikarya</taxon>
        <taxon>Ascomycota</taxon>
        <taxon>Pezizomycotina</taxon>
        <taxon>Sordariomycetes</taxon>
        <taxon>Sordariomycetidae</taxon>
        <taxon>Sordariales</taxon>
        <taxon>Lasiosphaeriaceae</taxon>
        <taxon>Lasiosphaeris</taxon>
    </lineage>
</organism>
<evidence type="ECO:0000256" key="1">
    <source>
        <dbReference type="SAM" id="MobiDB-lite"/>
    </source>
</evidence>
<dbReference type="Pfam" id="PF14388">
    <property type="entry name" value="DUF4419"/>
    <property type="match status" value="1"/>
</dbReference>
<sequence length="353" mass="39081">MPATVRPSSQTAEAWGKRDQLHSRFVHSTAPEQLLSAVTTSDGESSNYGKSSAPPRLVQSSFSRLDRTSTTFAAKNGLVHACMEAYNEHHNLVLRPDDIWLAILTQLSVYVNANAETLPSQFVSHAGQQELHIEVELTPSLDHGAMAFQMAKLLNGSLKDPDLREWILPAFSTTEKVDQAVASIVFMGTMQKYFTYSWGTRCGIPAATLLGDIEDWIEIADRCASRLGTGYFGDEAARWYRVLKPVLAGFIETFYDPEGAAAGKFWQGIVDEHRPNGSGCVTYSGWVTAFCYWDEKGRLSRSEIPMGFSKVPVTLVNNGVEIPTEMVAGSVGIKVRRFEDRGDAKSGWFMYFV</sequence>
<comment type="caution">
    <text evidence="2">The sequence shown here is derived from an EMBL/GenBank/DDBJ whole genome shotgun (WGS) entry which is preliminary data.</text>
</comment>
<evidence type="ECO:0000313" key="3">
    <source>
        <dbReference type="Proteomes" id="UP001172102"/>
    </source>
</evidence>